<dbReference type="GO" id="GO:0016705">
    <property type="term" value="F:oxidoreductase activity, acting on paired donors, with incorporation or reduction of molecular oxygen"/>
    <property type="evidence" value="ECO:0007669"/>
    <property type="project" value="InterPro"/>
</dbReference>
<evidence type="ECO:0000256" key="1">
    <source>
        <dbReference type="ARBA" id="ARBA00001971"/>
    </source>
</evidence>
<evidence type="ECO:0000256" key="4">
    <source>
        <dbReference type="ARBA" id="ARBA00023002"/>
    </source>
</evidence>
<keyword evidence="5 7" id="KW-0408">Iron</keyword>
<dbReference type="STRING" id="1448318.A0A319EH40"/>
<sequence>TPMDLSPSPSLIATLGAGIIVGLYLLYRALLPKPIPGIPYNEASAGNLLGDIPAMMSHMATTDGGTFITYFLQTMKTLNAPLIQVFVRPMSKPLLILGDFPEAHDILVRRSKDFDRSHTPGDLVLGLAPDHHIHLKTNAAWKAQRRLVQDLMTPSFLYNVAGPVIHQHVSIMVELWRAKSRIADGRPFAAAEDINQMALDAVTAFAFGQGFDHNATKPTLAAVRSMRLEDKAGVAHMDPDQPVIFPRGEVDEALQATLDLTETVGQVQGNPVPSLTWAYMVRKPKIKRAIEIKEDYIRQELVKGVERLQQGGEMVVNSAVDQMIVRERSLAEKDGRQPDYFSRVIIDETFGFVFAGHETTSTTLCWGLKFLADQPGAQSQLRLALEAAFPAALAAGRSPSIQEITGSHIPYLDATMEEILRCAGTAPVVDREALVDTEILGHPIPKGTVVACLGTGPSMMSPGFDIDQTRRSPSSQAAEKEGQFRSWDPADMASFRPDRWIVHDEKGEHFNPMAGPQLSFGLGTRGCYGKRLVYLKMRTLLVSMVWNFELLRCPPNLSGYQASLITTNEPKQCYVRLREIRRL</sequence>
<evidence type="ECO:0000256" key="8">
    <source>
        <dbReference type="SAM" id="MobiDB-lite"/>
    </source>
</evidence>
<accession>A0A319EH40</accession>
<dbReference type="Pfam" id="PF00067">
    <property type="entry name" value="p450"/>
    <property type="match status" value="2"/>
</dbReference>
<dbReference type="InterPro" id="IPR050121">
    <property type="entry name" value="Cytochrome_P450_monoxygenase"/>
</dbReference>
<keyword evidence="7" id="KW-0349">Heme</keyword>
<evidence type="ECO:0000256" key="2">
    <source>
        <dbReference type="ARBA" id="ARBA00010617"/>
    </source>
</evidence>
<evidence type="ECO:0000256" key="7">
    <source>
        <dbReference type="PIRSR" id="PIRSR602401-1"/>
    </source>
</evidence>
<evidence type="ECO:0000313" key="11">
    <source>
        <dbReference type="Proteomes" id="UP000248423"/>
    </source>
</evidence>
<dbReference type="EMBL" id="KZ826326">
    <property type="protein sequence ID" value="PYI09627.1"/>
    <property type="molecule type" value="Genomic_DNA"/>
</dbReference>
<dbReference type="GO" id="GO:0020037">
    <property type="term" value="F:heme binding"/>
    <property type="evidence" value="ECO:0007669"/>
    <property type="project" value="InterPro"/>
</dbReference>
<dbReference type="InterPro" id="IPR002401">
    <property type="entry name" value="Cyt_P450_E_grp-I"/>
</dbReference>
<dbReference type="GO" id="GO:0005506">
    <property type="term" value="F:iron ion binding"/>
    <property type="evidence" value="ECO:0007669"/>
    <property type="project" value="InterPro"/>
</dbReference>
<keyword evidence="9" id="KW-0812">Transmembrane</keyword>
<feature type="non-terminal residue" evidence="10">
    <location>
        <position position="1"/>
    </location>
</feature>
<keyword evidence="9" id="KW-1133">Transmembrane helix</keyword>
<dbReference type="PANTHER" id="PTHR24305">
    <property type="entry name" value="CYTOCHROME P450"/>
    <property type="match status" value="1"/>
</dbReference>
<evidence type="ECO:0000313" key="10">
    <source>
        <dbReference type="EMBL" id="PYI09627.1"/>
    </source>
</evidence>
<reference evidence="10 11" key="1">
    <citation type="submission" date="2018-02" db="EMBL/GenBank/DDBJ databases">
        <title>The genomes of Aspergillus section Nigri reveals drivers in fungal speciation.</title>
        <authorList>
            <consortium name="DOE Joint Genome Institute"/>
            <person name="Vesth T.C."/>
            <person name="Nybo J."/>
            <person name="Theobald S."/>
            <person name="Brandl J."/>
            <person name="Frisvad J.C."/>
            <person name="Nielsen K.F."/>
            <person name="Lyhne E.K."/>
            <person name="Kogle M.E."/>
            <person name="Kuo A."/>
            <person name="Riley R."/>
            <person name="Clum A."/>
            <person name="Nolan M."/>
            <person name="Lipzen A."/>
            <person name="Salamov A."/>
            <person name="Henrissat B."/>
            <person name="Wiebenga A."/>
            <person name="De vries R.P."/>
            <person name="Grigoriev I.V."/>
            <person name="Mortensen U.H."/>
            <person name="Andersen M.R."/>
            <person name="Baker S.E."/>
        </authorList>
    </citation>
    <scope>NUCLEOTIDE SEQUENCE [LARGE SCALE GENOMIC DNA]</scope>
    <source>
        <strain evidence="10 11">CBS 121057</strain>
    </source>
</reference>
<evidence type="ECO:0000256" key="3">
    <source>
        <dbReference type="ARBA" id="ARBA00022723"/>
    </source>
</evidence>
<dbReference type="PRINTS" id="PR00463">
    <property type="entry name" value="EP450I"/>
</dbReference>
<dbReference type="GO" id="GO:0004497">
    <property type="term" value="F:monooxygenase activity"/>
    <property type="evidence" value="ECO:0007669"/>
    <property type="project" value="UniProtKB-KW"/>
</dbReference>
<dbReference type="OrthoDB" id="1470350at2759"/>
<dbReference type="InterPro" id="IPR036396">
    <property type="entry name" value="Cyt_P450_sf"/>
</dbReference>
<name>A0A319EH40_ASPSB</name>
<evidence type="ECO:0000256" key="9">
    <source>
        <dbReference type="SAM" id="Phobius"/>
    </source>
</evidence>
<gene>
    <name evidence="10" type="ORF">BO78DRAFT_437386</name>
</gene>
<protein>
    <submittedName>
        <fullName evidence="10">Cytochrome P450 monooxygenase</fullName>
    </submittedName>
</protein>
<dbReference type="Gene3D" id="1.10.630.10">
    <property type="entry name" value="Cytochrome P450"/>
    <property type="match status" value="1"/>
</dbReference>
<comment type="similarity">
    <text evidence="2">Belongs to the cytochrome P450 family.</text>
</comment>
<dbReference type="PRINTS" id="PR00385">
    <property type="entry name" value="P450"/>
</dbReference>
<organism evidence="10 11">
    <name type="scientific">Aspergillus sclerotiicarbonarius (strain CBS 121057 / IBT 28362)</name>
    <dbReference type="NCBI Taxonomy" id="1448318"/>
    <lineage>
        <taxon>Eukaryota</taxon>
        <taxon>Fungi</taxon>
        <taxon>Dikarya</taxon>
        <taxon>Ascomycota</taxon>
        <taxon>Pezizomycotina</taxon>
        <taxon>Eurotiomycetes</taxon>
        <taxon>Eurotiomycetidae</taxon>
        <taxon>Eurotiales</taxon>
        <taxon>Aspergillaceae</taxon>
        <taxon>Aspergillus</taxon>
        <taxon>Aspergillus subgen. Circumdati</taxon>
    </lineage>
</organism>
<keyword evidence="6 10" id="KW-0503">Monooxygenase</keyword>
<comment type="cofactor">
    <cofactor evidence="1 7">
        <name>heme</name>
        <dbReference type="ChEBI" id="CHEBI:30413"/>
    </cofactor>
</comment>
<dbReference type="SUPFAM" id="SSF48264">
    <property type="entry name" value="Cytochrome P450"/>
    <property type="match status" value="1"/>
</dbReference>
<proteinExistence type="inferred from homology"/>
<evidence type="ECO:0000256" key="6">
    <source>
        <dbReference type="ARBA" id="ARBA00023033"/>
    </source>
</evidence>
<keyword evidence="4" id="KW-0560">Oxidoreductase</keyword>
<dbReference type="Proteomes" id="UP000248423">
    <property type="component" value="Unassembled WGS sequence"/>
</dbReference>
<keyword evidence="3 7" id="KW-0479">Metal-binding</keyword>
<feature type="region of interest" description="Disordered" evidence="8">
    <location>
        <begin position="462"/>
        <end position="483"/>
    </location>
</feature>
<keyword evidence="11" id="KW-1185">Reference proteome</keyword>
<dbReference type="PANTHER" id="PTHR24305:SF232">
    <property type="entry name" value="P450, PUTATIVE (EUROFUNG)-RELATED"/>
    <property type="match status" value="1"/>
</dbReference>
<keyword evidence="9" id="KW-0472">Membrane</keyword>
<dbReference type="AlphaFoldDB" id="A0A319EH40"/>
<feature type="binding site" description="axial binding residue" evidence="7">
    <location>
        <position position="527"/>
    </location>
    <ligand>
        <name>heme</name>
        <dbReference type="ChEBI" id="CHEBI:30413"/>
    </ligand>
    <ligandPart>
        <name>Fe</name>
        <dbReference type="ChEBI" id="CHEBI:18248"/>
    </ligandPart>
</feature>
<feature type="transmembrane region" description="Helical" evidence="9">
    <location>
        <begin position="12"/>
        <end position="31"/>
    </location>
</feature>
<dbReference type="InterPro" id="IPR001128">
    <property type="entry name" value="Cyt_P450"/>
</dbReference>
<evidence type="ECO:0000256" key="5">
    <source>
        <dbReference type="ARBA" id="ARBA00023004"/>
    </source>
</evidence>
<dbReference type="VEuPathDB" id="FungiDB:BO78DRAFT_437386"/>